<feature type="region of interest" description="Disordered" evidence="7">
    <location>
        <begin position="131"/>
        <end position="163"/>
    </location>
</feature>
<comment type="caution">
    <text evidence="11">The sequence shown here is derived from an EMBL/GenBank/DDBJ whole genome shotgun (WGS) entry which is preliminary data.</text>
</comment>
<dbReference type="InterPro" id="IPR014001">
    <property type="entry name" value="Helicase_ATP-bd"/>
</dbReference>
<name>A0AAE0I4E9_9PEZI</name>
<dbReference type="EMBL" id="JAUEDM010000004">
    <property type="protein sequence ID" value="KAK3318382.1"/>
    <property type="molecule type" value="Genomic_DNA"/>
</dbReference>
<feature type="region of interest" description="Disordered" evidence="7">
    <location>
        <begin position="1"/>
        <end position="28"/>
    </location>
</feature>
<keyword evidence="2" id="KW-0547">Nucleotide-binding</keyword>
<feature type="domain" description="WW" evidence="8">
    <location>
        <begin position="410"/>
        <end position="443"/>
    </location>
</feature>
<reference evidence="11" key="1">
    <citation type="journal article" date="2023" name="Mol. Phylogenet. Evol.">
        <title>Genome-scale phylogeny and comparative genomics of the fungal order Sordariales.</title>
        <authorList>
            <person name="Hensen N."/>
            <person name="Bonometti L."/>
            <person name="Westerberg I."/>
            <person name="Brannstrom I.O."/>
            <person name="Guillou S."/>
            <person name="Cros-Aarteil S."/>
            <person name="Calhoun S."/>
            <person name="Haridas S."/>
            <person name="Kuo A."/>
            <person name="Mondo S."/>
            <person name="Pangilinan J."/>
            <person name="Riley R."/>
            <person name="LaButti K."/>
            <person name="Andreopoulos B."/>
            <person name="Lipzen A."/>
            <person name="Chen C."/>
            <person name="Yan M."/>
            <person name="Daum C."/>
            <person name="Ng V."/>
            <person name="Clum A."/>
            <person name="Steindorff A."/>
            <person name="Ohm R.A."/>
            <person name="Martin F."/>
            <person name="Silar P."/>
            <person name="Natvig D.O."/>
            <person name="Lalanne C."/>
            <person name="Gautier V."/>
            <person name="Ament-Velasquez S.L."/>
            <person name="Kruys A."/>
            <person name="Hutchinson M.I."/>
            <person name="Powell A.J."/>
            <person name="Barry K."/>
            <person name="Miller A.N."/>
            <person name="Grigoriev I.V."/>
            <person name="Debuchy R."/>
            <person name="Gladieux P."/>
            <person name="Hiltunen Thoren M."/>
            <person name="Johannesson H."/>
        </authorList>
    </citation>
    <scope>NUCLEOTIDE SEQUENCE</scope>
    <source>
        <strain evidence="11">CBS 118394</strain>
    </source>
</reference>
<gene>
    <name evidence="11" type="ORF">B0H66DRAFT_235496</name>
</gene>
<dbReference type="PROSITE" id="PS51194">
    <property type="entry name" value="HELICASE_CTER"/>
    <property type="match status" value="1"/>
</dbReference>
<feature type="domain" description="Helicase ATP-binding" evidence="9">
    <location>
        <begin position="438"/>
        <end position="649"/>
    </location>
</feature>
<dbReference type="CDD" id="cd00201">
    <property type="entry name" value="WW"/>
    <property type="match status" value="1"/>
</dbReference>
<keyword evidence="3" id="KW-0863">Zinc-finger</keyword>
<accession>A0AAE0I4E9</accession>
<dbReference type="InterPro" id="IPR027417">
    <property type="entry name" value="P-loop_NTPase"/>
</dbReference>
<dbReference type="InterPro" id="IPR050628">
    <property type="entry name" value="SNF2_RAD54_helicase_TF"/>
</dbReference>
<dbReference type="InterPro" id="IPR000330">
    <property type="entry name" value="SNF2_N"/>
</dbReference>
<evidence type="ECO:0000259" key="10">
    <source>
        <dbReference type="PROSITE" id="PS51194"/>
    </source>
</evidence>
<dbReference type="Proteomes" id="UP001283341">
    <property type="component" value="Unassembled WGS sequence"/>
</dbReference>
<keyword evidence="5" id="KW-0862">Zinc</keyword>
<feature type="domain" description="Helicase C-terminal" evidence="10">
    <location>
        <begin position="928"/>
        <end position="1085"/>
    </location>
</feature>
<keyword evidence="4" id="KW-0378">Hydrolase</keyword>
<evidence type="ECO:0000259" key="9">
    <source>
        <dbReference type="PROSITE" id="PS51192"/>
    </source>
</evidence>
<dbReference type="Pfam" id="PF00271">
    <property type="entry name" value="Helicase_C"/>
    <property type="match status" value="1"/>
</dbReference>
<dbReference type="AlphaFoldDB" id="A0AAE0I4E9"/>
<dbReference type="GO" id="GO:0008270">
    <property type="term" value="F:zinc ion binding"/>
    <property type="evidence" value="ECO:0007669"/>
    <property type="project" value="UniProtKB-KW"/>
</dbReference>
<evidence type="ECO:0000259" key="8">
    <source>
        <dbReference type="PROSITE" id="PS50020"/>
    </source>
</evidence>
<evidence type="ECO:0000313" key="11">
    <source>
        <dbReference type="EMBL" id="KAK3318382.1"/>
    </source>
</evidence>
<dbReference type="Gene3D" id="3.40.50.300">
    <property type="entry name" value="P-loop containing nucleotide triphosphate hydrolases"/>
    <property type="match status" value="1"/>
</dbReference>
<dbReference type="CDD" id="cd18008">
    <property type="entry name" value="DEXDc_SHPRH-like"/>
    <property type="match status" value="1"/>
</dbReference>
<evidence type="ECO:0000256" key="4">
    <source>
        <dbReference type="ARBA" id="ARBA00022801"/>
    </source>
</evidence>
<dbReference type="PROSITE" id="PS00518">
    <property type="entry name" value="ZF_RING_1"/>
    <property type="match status" value="1"/>
</dbReference>
<dbReference type="Pfam" id="PF00176">
    <property type="entry name" value="SNF2-rel_dom"/>
    <property type="match status" value="1"/>
</dbReference>
<dbReference type="Gene3D" id="3.40.50.10810">
    <property type="entry name" value="Tandem AAA-ATPase domain"/>
    <property type="match status" value="1"/>
</dbReference>
<feature type="compositionally biased region" description="Basic and acidic residues" evidence="7">
    <location>
        <begin position="485"/>
        <end position="498"/>
    </location>
</feature>
<keyword evidence="12" id="KW-1185">Reference proteome</keyword>
<sequence>MSWDPTVLLNPRGTSGSPPRPQSAAANLGPAIRSTPFSTDLSFQFSNPSDPISTDFTGLPSTAHHNPPTMPIFQNGFGQRIELLNNVQDRIAAPQPKRRKTQNEDDVQMLDSGFRGTGSGVLGDYLRHLRVDPMSKPPPPKAQETVDLTEGDSDASSLQKPAAESLKDEEVCFGMIEGASINCHKVPAPKPGMLPIGGEGYWPQVKVVLRRRVDDPTSKIFVYDHTRQVFGTVDSRTAAGLAPLLDHAMLQIRTDCRIPMRRKVDGEQVGQSISRIHKFEMMIYGPRKFALSVGKHLTRFKLNLLSPPRVDAGVKVVNPHARENRLPPPARFTPIADASSSYHAPPATVRTVEEIRSEVLGVFDSLPKSDDLPEMHPDGRVLTELLKHQRQALYFMMHREEDKIPDASDGMISSTWQRRKDRNGADLYYNVVTNQSQRERPPPALGGILADMMGLGKTLSVLSLVVTTLDDAVAWSRNDPVQPKAPERKPSHASKHFEVPKPQSVGLTELRQNGKATLLICPLSTVTNWEEQMKQHIKPGTISYHIYHGPNRVKDVVQLSQYDLVITTYGSVSSELNSRAKKKRGVYPLEEIGWFRIVLDEAHMIREQNTLAFKSICRLQASRRWAVTGTPVQNKLEDLASLLAFLRIKPFDEKAKFMQYIITPFKNADPEIVPKLRVLVDTITLRRLKDKINLPQRTDDIVRLKFTEDEQRIYDWFAKTANERVQVLTGQGIGQERILGGKTMIHILRSILQLRLICAHGKDLLNDEDLAELQGMTADTPIDIDSDDEDEKPVLQETKAYEMLYLMQEGNSDNCFKCNRKLGSSDVVDLESEGQEDSLGFMAQCFHVYCPSCITSVRGTSSRGGASGYFDSKCSVCDNINKASCVELRRSRAEVEHETRTVKSNKGGTGKLVADERYTGPHTKTRALIEDLLAAKEMSRMQPDQPPYKSVVFSGWTSHLDLIQIALDNAGITYTRLDGKMTRPARNAAMDAFRDDPTVQVILVSIMAGGLGLNLTTGNTVYVMEPQFNPAAEAQAVDRVHRLGQKRPVRTVRFIMEGSFEEKMLQLQDKKKKLASLSMDGRDKDKVMDRTEAAKQRLMDLRSLFK</sequence>
<dbReference type="InterPro" id="IPR038718">
    <property type="entry name" value="SNF2-like_sf"/>
</dbReference>
<dbReference type="InterPro" id="IPR017907">
    <property type="entry name" value="Znf_RING_CS"/>
</dbReference>
<dbReference type="InterPro" id="IPR049730">
    <property type="entry name" value="SNF2/RAD54-like_C"/>
</dbReference>
<proteinExistence type="predicted"/>
<dbReference type="PANTHER" id="PTHR45626">
    <property type="entry name" value="TRANSCRIPTION TERMINATION FACTOR 2-RELATED"/>
    <property type="match status" value="1"/>
</dbReference>
<dbReference type="PROSITE" id="PS51192">
    <property type="entry name" value="HELICASE_ATP_BIND_1"/>
    <property type="match status" value="1"/>
</dbReference>
<feature type="region of interest" description="Disordered" evidence="7">
    <location>
        <begin position="478"/>
        <end position="498"/>
    </location>
</feature>
<dbReference type="PANTHER" id="PTHR45626:SF52">
    <property type="entry name" value="SINGLE-STRANDED DNA-DEPENDENT ATPASE (EUROFUNG)"/>
    <property type="match status" value="1"/>
</dbReference>
<dbReference type="InterPro" id="IPR001650">
    <property type="entry name" value="Helicase_C-like"/>
</dbReference>
<dbReference type="SMART" id="SM00487">
    <property type="entry name" value="DEXDc"/>
    <property type="match status" value="1"/>
</dbReference>
<keyword evidence="6" id="KW-0067">ATP-binding</keyword>
<evidence type="ECO:0000313" key="12">
    <source>
        <dbReference type="Proteomes" id="UP001283341"/>
    </source>
</evidence>
<evidence type="ECO:0000256" key="1">
    <source>
        <dbReference type="ARBA" id="ARBA00022723"/>
    </source>
</evidence>
<dbReference type="CDD" id="cd18793">
    <property type="entry name" value="SF2_C_SNF"/>
    <property type="match status" value="1"/>
</dbReference>
<evidence type="ECO:0000256" key="7">
    <source>
        <dbReference type="SAM" id="MobiDB-lite"/>
    </source>
</evidence>
<dbReference type="SUPFAM" id="SSF52540">
    <property type="entry name" value="P-loop containing nucleoside triphosphate hydrolases"/>
    <property type="match status" value="2"/>
</dbReference>
<evidence type="ECO:0000256" key="2">
    <source>
        <dbReference type="ARBA" id="ARBA00022741"/>
    </source>
</evidence>
<evidence type="ECO:0000256" key="3">
    <source>
        <dbReference type="ARBA" id="ARBA00022771"/>
    </source>
</evidence>
<protein>
    <submittedName>
        <fullName evidence="11">SNF2 family N-terminal domain-containing protein</fullName>
    </submittedName>
</protein>
<dbReference type="GO" id="GO:0005524">
    <property type="term" value="F:ATP binding"/>
    <property type="evidence" value="ECO:0007669"/>
    <property type="project" value="UniProtKB-KW"/>
</dbReference>
<dbReference type="SMART" id="SM00490">
    <property type="entry name" value="HELICc"/>
    <property type="match status" value="1"/>
</dbReference>
<evidence type="ECO:0000256" key="6">
    <source>
        <dbReference type="ARBA" id="ARBA00022840"/>
    </source>
</evidence>
<feature type="region of interest" description="Disordered" evidence="7">
    <location>
        <begin position="92"/>
        <end position="114"/>
    </location>
</feature>
<evidence type="ECO:0000256" key="5">
    <source>
        <dbReference type="ARBA" id="ARBA00022833"/>
    </source>
</evidence>
<keyword evidence="1" id="KW-0479">Metal-binding</keyword>
<dbReference type="GO" id="GO:0006281">
    <property type="term" value="P:DNA repair"/>
    <property type="evidence" value="ECO:0007669"/>
    <property type="project" value="TreeGrafter"/>
</dbReference>
<dbReference type="PROSITE" id="PS50020">
    <property type="entry name" value="WW_DOMAIN_2"/>
    <property type="match status" value="1"/>
</dbReference>
<dbReference type="InterPro" id="IPR001202">
    <property type="entry name" value="WW_dom"/>
</dbReference>
<dbReference type="GO" id="GO:0008094">
    <property type="term" value="F:ATP-dependent activity, acting on DNA"/>
    <property type="evidence" value="ECO:0007669"/>
    <property type="project" value="TreeGrafter"/>
</dbReference>
<reference evidence="11" key="2">
    <citation type="submission" date="2023-06" db="EMBL/GenBank/DDBJ databases">
        <authorList>
            <consortium name="Lawrence Berkeley National Laboratory"/>
            <person name="Haridas S."/>
            <person name="Hensen N."/>
            <person name="Bonometti L."/>
            <person name="Westerberg I."/>
            <person name="Brannstrom I.O."/>
            <person name="Guillou S."/>
            <person name="Cros-Aarteil S."/>
            <person name="Calhoun S."/>
            <person name="Kuo A."/>
            <person name="Mondo S."/>
            <person name="Pangilinan J."/>
            <person name="Riley R."/>
            <person name="Labutti K."/>
            <person name="Andreopoulos B."/>
            <person name="Lipzen A."/>
            <person name="Chen C."/>
            <person name="Yanf M."/>
            <person name="Daum C."/>
            <person name="Ng V."/>
            <person name="Clum A."/>
            <person name="Steindorff A."/>
            <person name="Ohm R."/>
            <person name="Martin F."/>
            <person name="Silar P."/>
            <person name="Natvig D."/>
            <person name="Lalanne C."/>
            <person name="Gautier V."/>
            <person name="Ament-Velasquez S.L."/>
            <person name="Kruys A."/>
            <person name="Hutchinson M.I."/>
            <person name="Powell A.J."/>
            <person name="Barry K."/>
            <person name="Miller A.N."/>
            <person name="Grigoriev I.V."/>
            <person name="Debuchy R."/>
            <person name="Gladieux P."/>
            <person name="Thoren M.H."/>
            <person name="Johannesson H."/>
        </authorList>
    </citation>
    <scope>NUCLEOTIDE SEQUENCE</scope>
    <source>
        <strain evidence="11">CBS 118394</strain>
    </source>
</reference>
<dbReference type="GO" id="GO:0016787">
    <property type="term" value="F:hydrolase activity"/>
    <property type="evidence" value="ECO:0007669"/>
    <property type="project" value="UniProtKB-KW"/>
</dbReference>
<dbReference type="GO" id="GO:0005634">
    <property type="term" value="C:nucleus"/>
    <property type="evidence" value="ECO:0007669"/>
    <property type="project" value="TreeGrafter"/>
</dbReference>
<organism evidence="11 12">
    <name type="scientific">Apodospora peruviana</name>
    <dbReference type="NCBI Taxonomy" id="516989"/>
    <lineage>
        <taxon>Eukaryota</taxon>
        <taxon>Fungi</taxon>
        <taxon>Dikarya</taxon>
        <taxon>Ascomycota</taxon>
        <taxon>Pezizomycotina</taxon>
        <taxon>Sordariomycetes</taxon>
        <taxon>Sordariomycetidae</taxon>
        <taxon>Sordariales</taxon>
        <taxon>Lasiosphaeriaceae</taxon>
        <taxon>Apodospora</taxon>
    </lineage>
</organism>